<dbReference type="RefSeq" id="WP_092751528.1">
    <property type="nucleotide sequence ID" value="NZ_FOCG01000001.1"/>
</dbReference>
<dbReference type="AlphaFoldDB" id="A0A1H7ZH64"/>
<dbReference type="STRING" id="474960.SAMN05216180_0624"/>
<dbReference type="InterPro" id="IPR047324">
    <property type="entry name" value="LbH_gamma_CA-like"/>
</dbReference>
<dbReference type="InterPro" id="IPR011004">
    <property type="entry name" value="Trimer_LpxA-like_sf"/>
</dbReference>
<dbReference type="Proteomes" id="UP000199158">
    <property type="component" value="Unassembled WGS sequence"/>
</dbReference>
<evidence type="ECO:0000313" key="1">
    <source>
        <dbReference type="EMBL" id="SEM56839.1"/>
    </source>
</evidence>
<proteinExistence type="predicted"/>
<dbReference type="OrthoDB" id="9803036at2"/>
<protein>
    <submittedName>
        <fullName evidence="1">Carbonic anhydrase or acetyltransferase, isoleucine patch superfamily</fullName>
    </submittedName>
</protein>
<keyword evidence="1" id="KW-0808">Transferase</keyword>
<sequence>MKKPTIDEDALILQGAVIVGDVTVKSGCSVWYNAVLRGDVAPIILGEGSNVQDCCVLHGNHNQPVIVGKGVTVGHGAILHGCHIGDNTLIGMGAVVLNGAKIGQNCIVGAGALVTQGTEVPDGSLVIGSPAKVKRSLKQDEIEHNTASAEQYKQLMAKYKQDKL</sequence>
<dbReference type="Pfam" id="PF00132">
    <property type="entry name" value="Hexapep"/>
    <property type="match status" value="1"/>
</dbReference>
<dbReference type="SUPFAM" id="SSF51161">
    <property type="entry name" value="Trimeric LpxA-like enzymes"/>
    <property type="match status" value="1"/>
</dbReference>
<dbReference type="PANTHER" id="PTHR13061:SF29">
    <property type="entry name" value="GAMMA CARBONIC ANHYDRASE-LIKE 1, MITOCHONDRIAL-RELATED"/>
    <property type="match status" value="1"/>
</dbReference>
<name>A0A1H7ZH64_9FIRM</name>
<dbReference type="GO" id="GO:0016740">
    <property type="term" value="F:transferase activity"/>
    <property type="evidence" value="ECO:0007669"/>
    <property type="project" value="UniProtKB-KW"/>
</dbReference>
<keyword evidence="2" id="KW-1185">Reference proteome</keyword>
<evidence type="ECO:0000313" key="2">
    <source>
        <dbReference type="Proteomes" id="UP000199158"/>
    </source>
</evidence>
<dbReference type="EMBL" id="FOCG01000001">
    <property type="protein sequence ID" value="SEM56839.1"/>
    <property type="molecule type" value="Genomic_DNA"/>
</dbReference>
<gene>
    <name evidence="1" type="ORF">SAMN05216180_0624</name>
</gene>
<dbReference type="InterPro" id="IPR050484">
    <property type="entry name" value="Transf_Hexapept/Carb_Anhydrase"/>
</dbReference>
<dbReference type="CDD" id="cd04645">
    <property type="entry name" value="LbH_gamma_CA_like"/>
    <property type="match status" value="1"/>
</dbReference>
<organism evidence="1 2">
    <name type="scientific">Hydrogenoanaerobacterium saccharovorans</name>
    <dbReference type="NCBI Taxonomy" id="474960"/>
    <lineage>
        <taxon>Bacteria</taxon>
        <taxon>Bacillati</taxon>
        <taxon>Bacillota</taxon>
        <taxon>Clostridia</taxon>
        <taxon>Eubacteriales</taxon>
        <taxon>Oscillospiraceae</taxon>
        <taxon>Hydrogenoanaerobacterium</taxon>
    </lineage>
</organism>
<dbReference type="InterPro" id="IPR001451">
    <property type="entry name" value="Hexapep"/>
</dbReference>
<dbReference type="PANTHER" id="PTHR13061">
    <property type="entry name" value="DYNACTIN SUBUNIT P25"/>
    <property type="match status" value="1"/>
</dbReference>
<reference evidence="1 2" key="1">
    <citation type="submission" date="2016-10" db="EMBL/GenBank/DDBJ databases">
        <authorList>
            <person name="de Groot N.N."/>
        </authorList>
    </citation>
    <scope>NUCLEOTIDE SEQUENCE [LARGE SCALE GENOMIC DNA]</scope>
    <source>
        <strain evidence="1 2">CGMCC 1.5070</strain>
    </source>
</reference>
<dbReference type="Gene3D" id="2.160.10.10">
    <property type="entry name" value="Hexapeptide repeat proteins"/>
    <property type="match status" value="1"/>
</dbReference>
<accession>A0A1H7ZH64</accession>